<feature type="region of interest" description="Disordered" evidence="1">
    <location>
        <begin position="253"/>
        <end position="272"/>
    </location>
</feature>
<protein>
    <submittedName>
        <fullName evidence="2">Uncharacterized protein</fullName>
    </submittedName>
</protein>
<name>A0A699JD57_TANCI</name>
<feature type="region of interest" description="Disordered" evidence="1">
    <location>
        <begin position="170"/>
        <end position="215"/>
    </location>
</feature>
<proteinExistence type="predicted"/>
<reference evidence="2" key="1">
    <citation type="journal article" date="2019" name="Sci. Rep.">
        <title>Draft genome of Tanacetum cinerariifolium, the natural source of mosquito coil.</title>
        <authorList>
            <person name="Yamashiro T."/>
            <person name="Shiraishi A."/>
            <person name="Satake H."/>
            <person name="Nakayama K."/>
        </authorList>
    </citation>
    <scope>NUCLEOTIDE SEQUENCE</scope>
</reference>
<sequence length="444" mass="50690">MTPSTIATITTISHAPIPPTPIPSEVLQNLPTFDSVFRFDERLKSLEASFSEYRQTNPFLKPSLTFWVKSQVKEQVSKILPRIEQYVNAQLEAEVLTRSSHSLRTSYAVAADLSEMELKKILIENIEGNKSIQCFDEQRNLYKALVEAYEADKIILNAYEERVILKRRRDDDDDLGEGPSAGSDRGSKRQREGRDPKSASAPLEPATRSAGWSTIGSKSRQASASEFAFVEEPVQTTSQIEEPSHPVFETGAEDQHIVQSSQHSESELAKQADSRSSFNELLDTPLDFSNFIMNRLRVNTLTPELLAGPTYELMKGSCKSLIELEYHLEEVYKATTDQLEWVKPEARPLGSFSLGRKRQQFYGFAVNRESALDVYSKRRIITVTDLKIVEWHNYKHLDWISVRCDDDKIYKFKEGDFKRLRLQDIEDMLLRLVQGKLSNLTVKE</sequence>
<organism evidence="2">
    <name type="scientific">Tanacetum cinerariifolium</name>
    <name type="common">Dalmatian daisy</name>
    <name type="synonym">Chrysanthemum cinerariifolium</name>
    <dbReference type="NCBI Taxonomy" id="118510"/>
    <lineage>
        <taxon>Eukaryota</taxon>
        <taxon>Viridiplantae</taxon>
        <taxon>Streptophyta</taxon>
        <taxon>Embryophyta</taxon>
        <taxon>Tracheophyta</taxon>
        <taxon>Spermatophyta</taxon>
        <taxon>Magnoliopsida</taxon>
        <taxon>eudicotyledons</taxon>
        <taxon>Gunneridae</taxon>
        <taxon>Pentapetalae</taxon>
        <taxon>asterids</taxon>
        <taxon>campanulids</taxon>
        <taxon>Asterales</taxon>
        <taxon>Asteraceae</taxon>
        <taxon>Asteroideae</taxon>
        <taxon>Anthemideae</taxon>
        <taxon>Anthemidinae</taxon>
        <taxon>Tanacetum</taxon>
    </lineage>
</organism>
<feature type="compositionally biased region" description="Basic and acidic residues" evidence="1">
    <location>
        <begin position="185"/>
        <end position="197"/>
    </location>
</feature>
<accession>A0A699JD57</accession>
<evidence type="ECO:0000256" key="1">
    <source>
        <dbReference type="SAM" id="MobiDB-lite"/>
    </source>
</evidence>
<dbReference type="AlphaFoldDB" id="A0A699JD57"/>
<comment type="caution">
    <text evidence="2">The sequence shown here is derived from an EMBL/GenBank/DDBJ whole genome shotgun (WGS) entry which is preliminary data.</text>
</comment>
<gene>
    <name evidence="2" type="ORF">Tci_601136</name>
</gene>
<evidence type="ECO:0000313" key="2">
    <source>
        <dbReference type="EMBL" id="GFA29164.1"/>
    </source>
</evidence>
<dbReference type="EMBL" id="BKCJ010399294">
    <property type="protein sequence ID" value="GFA29164.1"/>
    <property type="molecule type" value="Genomic_DNA"/>
</dbReference>